<name>A0A068S213_9FUNG</name>
<dbReference type="InterPro" id="IPR029790">
    <property type="entry name" value="EFG1/Phd1/StuA"/>
</dbReference>
<dbReference type="Gene3D" id="3.10.260.10">
    <property type="entry name" value="Transcription regulator HTH, APSES-type DNA-binding domain"/>
    <property type="match status" value="1"/>
</dbReference>
<evidence type="ECO:0000256" key="5">
    <source>
        <dbReference type="SAM" id="MobiDB-lite"/>
    </source>
</evidence>
<dbReference type="STRING" id="1263082.A0A068S213"/>
<dbReference type="GO" id="GO:0005634">
    <property type="term" value="C:nucleus"/>
    <property type="evidence" value="ECO:0007669"/>
    <property type="project" value="TreeGrafter"/>
</dbReference>
<evidence type="ECO:0000259" key="7">
    <source>
        <dbReference type="PROSITE" id="PS51299"/>
    </source>
</evidence>
<dbReference type="PROSITE" id="PS51299">
    <property type="entry name" value="HTH_APSES"/>
    <property type="match status" value="1"/>
</dbReference>
<evidence type="ECO:0000313" key="8">
    <source>
        <dbReference type="EMBL" id="CDH55281.1"/>
    </source>
</evidence>
<keyword evidence="9" id="KW-1185">Reference proteome</keyword>
<organism evidence="8 9">
    <name type="scientific">Lichtheimia corymbifera JMRC:FSU:9682</name>
    <dbReference type="NCBI Taxonomy" id="1263082"/>
    <lineage>
        <taxon>Eukaryota</taxon>
        <taxon>Fungi</taxon>
        <taxon>Fungi incertae sedis</taxon>
        <taxon>Mucoromycota</taxon>
        <taxon>Mucoromycotina</taxon>
        <taxon>Mucoromycetes</taxon>
        <taxon>Mucorales</taxon>
        <taxon>Lichtheimiaceae</taxon>
        <taxon>Lichtheimia</taxon>
    </lineage>
</organism>
<keyword evidence="6" id="KW-0812">Transmembrane</keyword>
<keyword evidence="4" id="KW-0804">Transcription</keyword>
<dbReference type="EMBL" id="CBTN010000028">
    <property type="protein sequence ID" value="CDH55281.1"/>
    <property type="molecule type" value="Genomic_DNA"/>
</dbReference>
<dbReference type="PANTHER" id="PTHR47792:SF1">
    <property type="entry name" value="PROTEIN SOK2-RELATED"/>
    <property type="match status" value="1"/>
</dbReference>
<sequence>MALRGESWSHSVGKFKESARFLLYIHGYGIDTVLLLLLMCLVVCCFLSSARFTVAPAPNSKHYGSQVFLSFSLSKTFTSCHPLARHFLPPTHLSLHFFFFPRLPFESTTIDKSRVCLSFFSLCSLFHKHLCLFCFSNLTRTDFPAHFCTRAYTHIPSTMDSLYHQQPYPQPFYSPPMTHHHYHPQDHHVFQPYYHQQHAAPPAMWPTMMSPPQTLPPPAALPPVMVPKPKLTTTVWEDQCTLCYQVDVNSVCVTRRQDNDMINGTKLLNVVGMSRGKRDGILKNEKGRLVVRVGAMHLKGVWITYQRAKDLALKYKIMDLVYPLFAEDPSEFLSSTNNNNNSNNNSSTNNSSSSSCSSLTSSAASETEATSSTATTPKSTNEYLPWQSSTMVPPPPPPPATTTASHWDYLSAPQEHGFVEATRYDPWFTSDCTSYSASMQHDILSSSSKRKWDDDFEGDDDDDLLDNPNKRFRTFVADDVYSY</sequence>
<dbReference type="InterPro" id="IPR003163">
    <property type="entry name" value="Tscrpt_reg_HTH_APSES-type"/>
</dbReference>
<dbReference type="OrthoDB" id="5407653at2759"/>
<keyword evidence="6" id="KW-0472">Membrane</keyword>
<feature type="region of interest" description="Disordered" evidence="5">
    <location>
        <begin position="336"/>
        <end position="405"/>
    </location>
</feature>
<protein>
    <submittedName>
        <fullName evidence="8">Related to ascospore maturation 1 protein</fullName>
    </submittedName>
</protein>
<dbReference type="SMART" id="SM01252">
    <property type="entry name" value="KilA-N"/>
    <property type="match status" value="1"/>
</dbReference>
<dbReference type="GO" id="GO:0043565">
    <property type="term" value="F:sequence-specific DNA binding"/>
    <property type="evidence" value="ECO:0007669"/>
    <property type="project" value="TreeGrafter"/>
</dbReference>
<evidence type="ECO:0000256" key="4">
    <source>
        <dbReference type="ARBA" id="ARBA00023163"/>
    </source>
</evidence>
<evidence type="ECO:0000256" key="1">
    <source>
        <dbReference type="ARBA" id="ARBA00007247"/>
    </source>
</evidence>
<dbReference type="GO" id="GO:0045944">
    <property type="term" value="P:positive regulation of transcription by RNA polymerase II"/>
    <property type="evidence" value="ECO:0007669"/>
    <property type="project" value="TreeGrafter"/>
</dbReference>
<feature type="transmembrane region" description="Helical" evidence="6">
    <location>
        <begin position="21"/>
        <end position="50"/>
    </location>
</feature>
<keyword evidence="2" id="KW-0805">Transcription regulation</keyword>
<dbReference type="VEuPathDB" id="FungiDB:LCOR_06437.1"/>
<evidence type="ECO:0000313" key="9">
    <source>
        <dbReference type="Proteomes" id="UP000027586"/>
    </source>
</evidence>
<accession>A0A068S213</accession>
<comment type="caution">
    <text evidence="8">The sequence shown here is derived from an EMBL/GenBank/DDBJ whole genome shotgun (WGS) entry which is preliminary data.</text>
</comment>
<comment type="similarity">
    <text evidence="1">Belongs to the EFG1/PHD1/stuA family.</text>
</comment>
<feature type="domain" description="HTH APSES-type" evidence="7">
    <location>
        <begin position="230"/>
        <end position="336"/>
    </location>
</feature>
<evidence type="ECO:0000256" key="2">
    <source>
        <dbReference type="ARBA" id="ARBA00023015"/>
    </source>
</evidence>
<gene>
    <name evidence="8" type="ORF">LCOR_06437.1</name>
</gene>
<evidence type="ECO:0000256" key="3">
    <source>
        <dbReference type="ARBA" id="ARBA00023125"/>
    </source>
</evidence>
<reference evidence="8" key="1">
    <citation type="submission" date="2013-08" db="EMBL/GenBank/DDBJ databases">
        <title>Gene expansion shapes genome architecture in the human pathogen Lichtheimia corymbifera: an evolutionary genomics analysis in the ancient terrestrial Mucorales (Mucoromycotina).</title>
        <authorList>
            <person name="Schwartze V.U."/>
            <person name="Winter S."/>
            <person name="Shelest E."/>
            <person name="Marcet-Houben M."/>
            <person name="Horn F."/>
            <person name="Wehner S."/>
            <person name="Hoffmann K."/>
            <person name="Riege K."/>
            <person name="Sammeth M."/>
            <person name="Nowrousian M."/>
            <person name="Valiante V."/>
            <person name="Linde J."/>
            <person name="Jacobsen I.D."/>
            <person name="Marz M."/>
            <person name="Brakhage A.A."/>
            <person name="Gabaldon T."/>
            <person name="Bocker S."/>
            <person name="Voigt K."/>
        </authorList>
    </citation>
    <scope>NUCLEOTIDE SEQUENCE [LARGE SCALE GENOMIC DNA]</scope>
    <source>
        <strain evidence="8">FSU 9682</strain>
    </source>
</reference>
<evidence type="ECO:0000256" key="6">
    <source>
        <dbReference type="SAM" id="Phobius"/>
    </source>
</evidence>
<dbReference type="InterPro" id="IPR036887">
    <property type="entry name" value="HTH_APSES_sf"/>
</dbReference>
<dbReference type="InterPro" id="IPR018004">
    <property type="entry name" value="KilA/APSES_HTH"/>
</dbReference>
<keyword evidence="6" id="KW-1133">Transmembrane helix</keyword>
<dbReference type="Pfam" id="PF04383">
    <property type="entry name" value="KilA-N"/>
    <property type="match status" value="1"/>
</dbReference>
<keyword evidence="3" id="KW-0238">DNA-binding</keyword>
<dbReference type="GO" id="GO:0003700">
    <property type="term" value="F:DNA-binding transcription factor activity"/>
    <property type="evidence" value="ECO:0007669"/>
    <property type="project" value="TreeGrafter"/>
</dbReference>
<proteinExistence type="inferred from homology"/>
<dbReference type="SUPFAM" id="SSF54616">
    <property type="entry name" value="DNA-binding domain of Mlu1-box binding protein MBP1"/>
    <property type="match status" value="1"/>
</dbReference>
<dbReference type="AlphaFoldDB" id="A0A068S213"/>
<dbReference type="PANTHER" id="PTHR47792">
    <property type="entry name" value="PROTEIN SOK2-RELATED"/>
    <property type="match status" value="1"/>
</dbReference>
<dbReference type="Proteomes" id="UP000027586">
    <property type="component" value="Unassembled WGS sequence"/>
</dbReference>
<feature type="compositionally biased region" description="Low complexity" evidence="5">
    <location>
        <begin position="336"/>
        <end position="381"/>
    </location>
</feature>